<name>A0AAD7U1U5_9APHY</name>
<keyword evidence="7" id="KW-1185">Reference proteome</keyword>
<evidence type="ECO:0000256" key="2">
    <source>
        <dbReference type="ARBA" id="ARBA00023002"/>
    </source>
</evidence>
<comment type="pathway">
    <text evidence="1">Mycotoxin biosynthesis.</text>
</comment>
<dbReference type="EMBL" id="JAPEVG010000017">
    <property type="protein sequence ID" value="KAJ8496165.1"/>
    <property type="molecule type" value="Genomic_DNA"/>
</dbReference>
<feature type="transmembrane region" description="Helical" evidence="5">
    <location>
        <begin position="12"/>
        <end position="29"/>
    </location>
</feature>
<gene>
    <name evidence="6" type="ORF">ONZ51_g1248</name>
</gene>
<dbReference type="Proteomes" id="UP001215151">
    <property type="component" value="Unassembled WGS sequence"/>
</dbReference>
<keyword evidence="5" id="KW-0472">Membrane</keyword>
<evidence type="ECO:0000256" key="5">
    <source>
        <dbReference type="SAM" id="Phobius"/>
    </source>
</evidence>
<dbReference type="InterPro" id="IPR021765">
    <property type="entry name" value="UstYa-like"/>
</dbReference>
<evidence type="ECO:0000256" key="4">
    <source>
        <dbReference type="SAM" id="MobiDB-lite"/>
    </source>
</evidence>
<accession>A0AAD7U1U5</accession>
<evidence type="ECO:0000256" key="3">
    <source>
        <dbReference type="ARBA" id="ARBA00035112"/>
    </source>
</evidence>
<evidence type="ECO:0000313" key="6">
    <source>
        <dbReference type="EMBL" id="KAJ8496165.1"/>
    </source>
</evidence>
<evidence type="ECO:0000256" key="1">
    <source>
        <dbReference type="ARBA" id="ARBA00004685"/>
    </source>
</evidence>
<evidence type="ECO:0000313" key="7">
    <source>
        <dbReference type="Proteomes" id="UP001215151"/>
    </source>
</evidence>
<keyword evidence="5" id="KW-0812">Transmembrane</keyword>
<comment type="caution">
    <text evidence="6">The sequence shown here is derived from an EMBL/GenBank/DDBJ whole genome shotgun (WGS) entry which is preliminary data.</text>
</comment>
<dbReference type="PANTHER" id="PTHR33365:SF11">
    <property type="entry name" value="TAT PATHWAY SIGNAL SEQUENCE"/>
    <property type="match status" value="1"/>
</dbReference>
<comment type="similarity">
    <text evidence="3">Belongs to the ustYa family.</text>
</comment>
<feature type="region of interest" description="Disordered" evidence="4">
    <location>
        <begin position="110"/>
        <end position="136"/>
    </location>
</feature>
<dbReference type="AlphaFoldDB" id="A0AAD7U1U5"/>
<organism evidence="6 7">
    <name type="scientific">Trametes cubensis</name>
    <dbReference type="NCBI Taxonomy" id="1111947"/>
    <lineage>
        <taxon>Eukaryota</taxon>
        <taxon>Fungi</taxon>
        <taxon>Dikarya</taxon>
        <taxon>Basidiomycota</taxon>
        <taxon>Agaricomycotina</taxon>
        <taxon>Agaricomycetes</taxon>
        <taxon>Polyporales</taxon>
        <taxon>Polyporaceae</taxon>
        <taxon>Trametes</taxon>
    </lineage>
</organism>
<dbReference type="Pfam" id="PF11807">
    <property type="entry name" value="UstYa"/>
    <property type="match status" value="1"/>
</dbReference>
<proteinExistence type="inferred from homology"/>
<protein>
    <submittedName>
        <fullName evidence="6">Uncharacterized protein</fullName>
    </submittedName>
</protein>
<dbReference type="PANTHER" id="PTHR33365">
    <property type="entry name" value="YALI0B05434P"/>
    <property type="match status" value="1"/>
</dbReference>
<keyword evidence="5" id="KW-1133">Transmembrane helix</keyword>
<keyword evidence="2" id="KW-0560">Oxidoreductase</keyword>
<reference evidence="6" key="1">
    <citation type="submission" date="2022-11" db="EMBL/GenBank/DDBJ databases">
        <title>Genome Sequence of Cubamyces cubensis.</title>
        <authorList>
            <person name="Buettner E."/>
        </authorList>
    </citation>
    <scope>NUCLEOTIDE SEQUENCE</scope>
    <source>
        <strain evidence="6">MPL-01</strain>
    </source>
</reference>
<sequence>MMDKRTAASWRAAFYVVLVFTILNAAFVFRTVSTFERILLPTKTVYSYVGDDHPTELPIRLPRVGLLLVPGEPYFSLYADDEWGTIFPPNDGFVPRRACAPQPHVPPLNRAPAALPRRLPRRGGGEGAKGDHPEGRRAGFAHHVEHCLRFMRQTVLCQADTTLDDAGVEWKNGRWEYYSTGYGAVHRCRDWTALRRYLAEHPPLPLNDDDYP</sequence>
<dbReference type="GO" id="GO:0043386">
    <property type="term" value="P:mycotoxin biosynthetic process"/>
    <property type="evidence" value="ECO:0007669"/>
    <property type="project" value="InterPro"/>
</dbReference>
<dbReference type="GO" id="GO:0016491">
    <property type="term" value="F:oxidoreductase activity"/>
    <property type="evidence" value="ECO:0007669"/>
    <property type="project" value="UniProtKB-KW"/>
</dbReference>